<accession>A0A6N2NKB4</accession>
<dbReference type="EMBL" id="CAADRP010002196">
    <property type="protein sequence ID" value="VFU63240.1"/>
    <property type="molecule type" value="Genomic_DNA"/>
</dbReference>
<organism evidence="1">
    <name type="scientific">Salix viminalis</name>
    <name type="common">Common osier</name>
    <name type="synonym">Basket willow</name>
    <dbReference type="NCBI Taxonomy" id="40686"/>
    <lineage>
        <taxon>Eukaryota</taxon>
        <taxon>Viridiplantae</taxon>
        <taxon>Streptophyta</taxon>
        <taxon>Embryophyta</taxon>
        <taxon>Tracheophyta</taxon>
        <taxon>Spermatophyta</taxon>
        <taxon>Magnoliopsida</taxon>
        <taxon>eudicotyledons</taxon>
        <taxon>Gunneridae</taxon>
        <taxon>Pentapetalae</taxon>
        <taxon>rosids</taxon>
        <taxon>fabids</taxon>
        <taxon>Malpighiales</taxon>
        <taxon>Salicaceae</taxon>
        <taxon>Saliceae</taxon>
        <taxon>Salix</taxon>
    </lineage>
</organism>
<protein>
    <submittedName>
        <fullName evidence="1">Uncharacterized protein</fullName>
    </submittedName>
</protein>
<sequence>MKMSLATREYHLKGGIDMTIIMNPRESDTAVKAEAKAHKENYHLGTWRGDVTQTRTGKGTGKETGVIIWKVKEGTRIAEKRVEAKRGMIMTEAEAETGIGGDV</sequence>
<dbReference type="AlphaFoldDB" id="A0A6N2NKB4"/>
<evidence type="ECO:0000313" key="1">
    <source>
        <dbReference type="EMBL" id="VFU63240.1"/>
    </source>
</evidence>
<proteinExistence type="predicted"/>
<name>A0A6N2NKB4_SALVM</name>
<gene>
    <name evidence="1" type="ORF">SVIM_LOCUS481334</name>
</gene>
<reference evidence="1" key="1">
    <citation type="submission" date="2019-03" db="EMBL/GenBank/DDBJ databases">
        <authorList>
            <person name="Mank J."/>
            <person name="Almeida P."/>
        </authorList>
    </citation>
    <scope>NUCLEOTIDE SEQUENCE</scope>
    <source>
        <strain evidence="1">78183</strain>
    </source>
</reference>